<dbReference type="CDD" id="cd14727">
    <property type="entry name" value="ChanN-like"/>
    <property type="match status" value="1"/>
</dbReference>
<dbReference type="Proteomes" id="UP000282321">
    <property type="component" value="Unassembled WGS sequence"/>
</dbReference>
<name>A0A660SB82_UNCT6</name>
<dbReference type="EMBL" id="QNBC01000031">
    <property type="protein sequence ID" value="RKX66847.1"/>
    <property type="molecule type" value="Genomic_DNA"/>
</dbReference>
<dbReference type="SUPFAM" id="SSF159501">
    <property type="entry name" value="EreA/ChaN-like"/>
    <property type="match status" value="1"/>
</dbReference>
<dbReference type="InterPro" id="IPR016773">
    <property type="entry name" value="Fe3_uptake_reg_CjrA_prd"/>
</dbReference>
<organism evidence="2 3">
    <name type="scientific">candidate division TA06 bacterium</name>
    <dbReference type="NCBI Taxonomy" id="2250710"/>
    <lineage>
        <taxon>Bacteria</taxon>
        <taxon>Bacteria division TA06</taxon>
    </lineage>
</organism>
<accession>A0A660SB82</accession>
<dbReference type="PIRSF" id="PIRSF020419">
    <property type="entry name" value="Fe_uptake_reg_CjrA_prd"/>
    <property type="match status" value="1"/>
</dbReference>
<dbReference type="AlphaFoldDB" id="A0A660SB82"/>
<reference evidence="2 3" key="1">
    <citation type="submission" date="2018-06" db="EMBL/GenBank/DDBJ databases">
        <title>Extensive metabolic versatility and redundancy in microbially diverse, dynamic hydrothermal sediments.</title>
        <authorList>
            <person name="Dombrowski N."/>
            <person name="Teske A."/>
            <person name="Baker B.J."/>
        </authorList>
    </citation>
    <scope>NUCLEOTIDE SEQUENCE [LARGE SCALE GENOMIC DNA]</scope>
    <source>
        <strain evidence="2">B35_G9</strain>
    </source>
</reference>
<sequence>MRKIVFIALIPVLVLTGCLHYTKRGNDMSDKIRIKHGDKKISYIDFIKQLSHYDVIFIGEKHDDPNAHLMEIRIAQDLYKLNPGNFAISMEMFERDVQNVLNDYLKGKIDEKTFLAKSRPWSNYPTDYKPIIEFAKKNHIDVLASNIPRHLANMVAMRGMDIYDKLKKENKNKVAEHVDTLEPEYKNRFINTMKMVSRMGKMNKMNVENFYYAQCTKDNTMAESINNYIKTHPNNIILMINGSFHSDFGLGIPYRLKKLNDSLKIAIVKVKSPGEDIEKGQCDYLIIPNK</sequence>
<evidence type="ECO:0000259" key="1">
    <source>
        <dbReference type="Pfam" id="PF04187"/>
    </source>
</evidence>
<evidence type="ECO:0000313" key="2">
    <source>
        <dbReference type="EMBL" id="RKX66847.1"/>
    </source>
</evidence>
<dbReference type="InterPro" id="IPR007314">
    <property type="entry name" value="Cofac_haem-bd_dom"/>
</dbReference>
<gene>
    <name evidence="2" type="ORF">DRP44_03255</name>
</gene>
<proteinExistence type="predicted"/>
<protein>
    <recommendedName>
        <fullName evidence="1">Haem-binding uptake Tiki superfamily ChaN domain-containing protein</fullName>
    </recommendedName>
</protein>
<evidence type="ECO:0000313" key="3">
    <source>
        <dbReference type="Proteomes" id="UP000282321"/>
    </source>
</evidence>
<feature type="domain" description="Haem-binding uptake Tiki superfamily ChaN" evidence="1">
    <location>
        <begin position="47"/>
        <end position="256"/>
    </location>
</feature>
<comment type="caution">
    <text evidence="2">The sequence shown here is derived from an EMBL/GenBank/DDBJ whole genome shotgun (WGS) entry which is preliminary data.</text>
</comment>
<dbReference type="Pfam" id="PF04187">
    <property type="entry name" value="Cofac_haem_bdg"/>
    <property type="match status" value="1"/>
</dbReference>
<dbReference type="Gene3D" id="3.40.50.11550">
    <property type="match status" value="1"/>
</dbReference>
<dbReference type="PROSITE" id="PS51257">
    <property type="entry name" value="PROKAR_LIPOPROTEIN"/>
    <property type="match status" value="1"/>
</dbReference>